<accession>A0A6C0L301</accession>
<feature type="transmembrane region" description="Helical" evidence="1">
    <location>
        <begin position="59"/>
        <end position="78"/>
    </location>
</feature>
<protein>
    <submittedName>
        <fullName evidence="2">Uncharacterized protein</fullName>
    </submittedName>
</protein>
<evidence type="ECO:0000256" key="1">
    <source>
        <dbReference type="SAM" id="Phobius"/>
    </source>
</evidence>
<proteinExistence type="predicted"/>
<name>A0A6C0L301_9ZZZZ</name>
<keyword evidence="1" id="KW-0472">Membrane</keyword>
<dbReference type="AlphaFoldDB" id="A0A6C0L301"/>
<reference evidence="2" key="1">
    <citation type="journal article" date="2020" name="Nature">
        <title>Giant virus diversity and host interactions through global metagenomics.</title>
        <authorList>
            <person name="Schulz F."/>
            <person name="Roux S."/>
            <person name="Paez-Espino D."/>
            <person name="Jungbluth S."/>
            <person name="Walsh D.A."/>
            <person name="Denef V.J."/>
            <person name="McMahon K.D."/>
            <person name="Konstantinidis K.T."/>
            <person name="Eloe-Fadrosh E.A."/>
            <person name="Kyrpides N.C."/>
            <person name="Woyke T."/>
        </authorList>
    </citation>
    <scope>NUCLEOTIDE SEQUENCE</scope>
    <source>
        <strain evidence="2">GVMAG-S-ERX555907-63</strain>
    </source>
</reference>
<sequence length="88" mass="10290">MILMALVAKSSTKSKNPLVVLFFLISFSIYTFYCIYHQGSFVRGLGWRTRAEYPFSYNITLAFAIIFPVGTIVKHIFWHIKKNRTEYS</sequence>
<keyword evidence="1" id="KW-0812">Transmembrane</keyword>
<organism evidence="2">
    <name type="scientific">viral metagenome</name>
    <dbReference type="NCBI Taxonomy" id="1070528"/>
    <lineage>
        <taxon>unclassified sequences</taxon>
        <taxon>metagenomes</taxon>
        <taxon>organismal metagenomes</taxon>
    </lineage>
</organism>
<dbReference type="EMBL" id="MN741019">
    <property type="protein sequence ID" value="QHU22858.1"/>
    <property type="molecule type" value="Genomic_DNA"/>
</dbReference>
<keyword evidence="1" id="KW-1133">Transmembrane helix</keyword>
<feature type="transmembrane region" description="Helical" evidence="1">
    <location>
        <begin position="18"/>
        <end position="39"/>
    </location>
</feature>
<evidence type="ECO:0000313" key="2">
    <source>
        <dbReference type="EMBL" id="QHU22858.1"/>
    </source>
</evidence>